<dbReference type="PANTHER" id="PTHR12670">
    <property type="entry name" value="CERAMIDASE"/>
    <property type="match status" value="1"/>
</dbReference>
<evidence type="ECO:0000256" key="5">
    <source>
        <dbReference type="RuleBase" id="RU366019"/>
    </source>
</evidence>
<dbReference type="InterPro" id="IPR038445">
    <property type="entry name" value="NCDase_C_sf"/>
</dbReference>
<comment type="similarity">
    <text evidence="1 5">Belongs to the neutral ceramidase family.</text>
</comment>
<name>A0ABM5KP51_DIAVI</name>
<comment type="catalytic activity">
    <reaction evidence="5">
        <text>an N-acylsphing-4-enine + H2O = sphing-4-enine + a fatty acid</text>
        <dbReference type="Rhea" id="RHEA:20856"/>
        <dbReference type="ChEBI" id="CHEBI:15377"/>
        <dbReference type="ChEBI" id="CHEBI:28868"/>
        <dbReference type="ChEBI" id="CHEBI:52639"/>
        <dbReference type="ChEBI" id="CHEBI:57756"/>
        <dbReference type="EC" id="3.5.1.23"/>
    </reaction>
</comment>
<keyword evidence="5" id="KW-0443">Lipid metabolism</keyword>
<evidence type="ECO:0000259" key="7">
    <source>
        <dbReference type="Pfam" id="PF04734"/>
    </source>
</evidence>
<feature type="chain" id="PRO_5046927653" description="Neutral ceramidase" evidence="6">
    <location>
        <begin position="23"/>
        <end position="554"/>
    </location>
</feature>
<dbReference type="InterPro" id="IPR031329">
    <property type="entry name" value="NEUT/ALK_ceramidase_N"/>
</dbReference>
<dbReference type="PANTHER" id="PTHR12670:SF1">
    <property type="entry name" value="NEUTRAL CERAMIDASE"/>
    <property type="match status" value="1"/>
</dbReference>
<dbReference type="InterPro" id="IPR006823">
    <property type="entry name" value="Ceramidase_alk"/>
</dbReference>
<dbReference type="Gene3D" id="2.60.40.2300">
    <property type="entry name" value="Neutral/alkaline non-lysosomal ceramidase, C-terminal domain"/>
    <property type="match status" value="1"/>
</dbReference>
<dbReference type="EC" id="3.5.1.23" evidence="2 5"/>
<keyword evidence="4 5" id="KW-0378">Hydrolase</keyword>
<dbReference type="Pfam" id="PF04734">
    <property type="entry name" value="Ceramidase_alk"/>
    <property type="match status" value="1"/>
</dbReference>
<keyword evidence="10" id="KW-1185">Reference proteome</keyword>
<dbReference type="RefSeq" id="XP_050511966.1">
    <property type="nucleotide sequence ID" value="XM_050656009.1"/>
</dbReference>
<dbReference type="Proteomes" id="UP001652700">
    <property type="component" value="Unplaced"/>
</dbReference>
<evidence type="ECO:0000256" key="6">
    <source>
        <dbReference type="SAM" id="SignalP"/>
    </source>
</evidence>
<feature type="domain" description="Neutral/alkaline non-lysosomal ceramidase N-terminal" evidence="7">
    <location>
        <begin position="24"/>
        <end position="362"/>
    </location>
</feature>
<keyword evidence="5" id="KW-0746">Sphingolipid metabolism</keyword>
<evidence type="ECO:0000259" key="8">
    <source>
        <dbReference type="Pfam" id="PF17048"/>
    </source>
</evidence>
<reference evidence="9" key="1">
    <citation type="submission" date="2025-05" db="UniProtKB">
        <authorList>
            <consortium name="EnsemblMetazoa"/>
        </authorList>
    </citation>
    <scope>IDENTIFICATION</scope>
</reference>
<dbReference type="GeneID" id="114342269"/>
<evidence type="ECO:0000256" key="4">
    <source>
        <dbReference type="ARBA" id="ARBA00022801"/>
    </source>
</evidence>
<organism evidence="9 10">
    <name type="scientific">Diabrotica virgifera virgifera</name>
    <name type="common">western corn rootworm</name>
    <dbReference type="NCBI Taxonomy" id="50390"/>
    <lineage>
        <taxon>Eukaryota</taxon>
        <taxon>Metazoa</taxon>
        <taxon>Ecdysozoa</taxon>
        <taxon>Arthropoda</taxon>
        <taxon>Hexapoda</taxon>
        <taxon>Insecta</taxon>
        <taxon>Pterygota</taxon>
        <taxon>Neoptera</taxon>
        <taxon>Endopterygota</taxon>
        <taxon>Coleoptera</taxon>
        <taxon>Polyphaga</taxon>
        <taxon>Cucujiformia</taxon>
        <taxon>Chrysomeloidea</taxon>
        <taxon>Chrysomelidae</taxon>
        <taxon>Galerucinae</taxon>
        <taxon>Diabroticina</taxon>
        <taxon>Diabroticites</taxon>
        <taxon>Diabrotica</taxon>
    </lineage>
</organism>
<evidence type="ECO:0000313" key="9">
    <source>
        <dbReference type="EnsemblMetazoa" id="XP_050511966.1"/>
    </source>
</evidence>
<evidence type="ECO:0000256" key="1">
    <source>
        <dbReference type="ARBA" id="ARBA00009835"/>
    </source>
</evidence>
<dbReference type="Pfam" id="PF17048">
    <property type="entry name" value="Ceramidse_alk_C"/>
    <property type="match status" value="1"/>
</dbReference>
<sequence length="554" mass="61239">MNALHIIVSFYTLFITYRTVEAVYNVGVGRADCTGPIADVTLMGYGDPFQLGCGLHLRQFARAFIFDDSVSRVLFVTVDAGMVNHPVKQAVIEKLDVIYPGGIYTLKNTLISGTHTHSAPGGQFKDILLDISAFGFVKESFNAIVAGIVRAVQRAHDNIVESRIIINSKELLETSINRSPASYLLNPKEERTRYKYNVDKDMVQLKFVRKSDNVVFGALNWFAVHGTSMNNTNCLVSSDNVGYASLLLELDSNKGFTAGKGPFVGAFASTNLGDVSPNTKGAICILTGKPCDYIHSTCGGNTKYCIASGPGKDMTESTEIIATNLFHKGKELLEDQNGIELNGDIKYIHKFVYMPNQTTTVQLKDGLLVELQRYEGASTLFGPNTLAIYIKIFREMTAAILKGETVNDEGMPYKFPKTLFSLLPPVMLDSPGTGDFGECIVQPKPLYHIGDTVSTVFISGHPRNSNLQEDTFLTVEKKDKNSWKTIATDASWETKFIWKRASLPGESRATVRWEINNNVEPGTYRITQHGYYKPGMFTTIRPYFGSSDSFNVTT</sequence>
<evidence type="ECO:0000256" key="3">
    <source>
        <dbReference type="ARBA" id="ARBA00019235"/>
    </source>
</evidence>
<protein>
    <recommendedName>
        <fullName evidence="3 5">Neutral ceramidase</fullName>
        <ecNumber evidence="2 5">3.5.1.23</ecNumber>
    </recommendedName>
</protein>
<dbReference type="InterPro" id="IPR031331">
    <property type="entry name" value="NEUT/ALK_ceramidase_C"/>
</dbReference>
<feature type="domain" description="Neutral/alkaline non-lysosomal ceramidase C-terminal" evidence="8">
    <location>
        <begin position="394"/>
        <end position="552"/>
    </location>
</feature>
<dbReference type="EnsemblMetazoa" id="XM_050656009.1">
    <property type="protein sequence ID" value="XP_050511966.1"/>
    <property type="gene ID" value="LOC114342269"/>
</dbReference>
<accession>A0ABM5KP51</accession>
<proteinExistence type="inferred from homology"/>
<evidence type="ECO:0000313" key="10">
    <source>
        <dbReference type="Proteomes" id="UP001652700"/>
    </source>
</evidence>
<evidence type="ECO:0000256" key="2">
    <source>
        <dbReference type="ARBA" id="ARBA00011891"/>
    </source>
</evidence>
<feature type="signal peptide" evidence="6">
    <location>
        <begin position="1"/>
        <end position="22"/>
    </location>
</feature>
<keyword evidence="6" id="KW-0732">Signal</keyword>